<keyword evidence="2" id="KW-1185">Reference proteome</keyword>
<protein>
    <submittedName>
        <fullName evidence="1">Uncharacterized protein</fullName>
    </submittedName>
</protein>
<dbReference type="EMBL" id="BGPR01010586">
    <property type="protein sequence ID" value="GBN46920.1"/>
    <property type="molecule type" value="Genomic_DNA"/>
</dbReference>
<accession>A0A4Y2P919</accession>
<organism evidence="1 2">
    <name type="scientific">Araneus ventricosus</name>
    <name type="common">Orbweaver spider</name>
    <name type="synonym">Epeira ventricosa</name>
    <dbReference type="NCBI Taxonomy" id="182803"/>
    <lineage>
        <taxon>Eukaryota</taxon>
        <taxon>Metazoa</taxon>
        <taxon>Ecdysozoa</taxon>
        <taxon>Arthropoda</taxon>
        <taxon>Chelicerata</taxon>
        <taxon>Arachnida</taxon>
        <taxon>Araneae</taxon>
        <taxon>Araneomorphae</taxon>
        <taxon>Entelegynae</taxon>
        <taxon>Araneoidea</taxon>
        <taxon>Araneidae</taxon>
        <taxon>Araneus</taxon>
    </lineage>
</organism>
<name>A0A4Y2P919_ARAVE</name>
<reference evidence="1 2" key="1">
    <citation type="journal article" date="2019" name="Sci. Rep.">
        <title>Orb-weaving spider Araneus ventricosus genome elucidates the spidroin gene catalogue.</title>
        <authorList>
            <person name="Kono N."/>
            <person name="Nakamura H."/>
            <person name="Ohtoshi R."/>
            <person name="Moran D.A.P."/>
            <person name="Shinohara A."/>
            <person name="Yoshida Y."/>
            <person name="Fujiwara M."/>
            <person name="Mori M."/>
            <person name="Tomita M."/>
            <person name="Arakawa K."/>
        </authorList>
    </citation>
    <scope>NUCLEOTIDE SEQUENCE [LARGE SCALE GENOMIC DNA]</scope>
</reference>
<comment type="caution">
    <text evidence="1">The sequence shown here is derived from an EMBL/GenBank/DDBJ whole genome shotgun (WGS) entry which is preliminary data.</text>
</comment>
<proteinExistence type="predicted"/>
<dbReference type="AlphaFoldDB" id="A0A4Y2P919"/>
<sequence length="166" mass="19261">MSSYACLSIIGNDLIKCQDIWGKRPIDYSTTDEMKKMLLEVELKLKENGEEESEESLVSTQLKLPNLKNFNDYPLYLRTLRTFVSNYCEIYDLPKTETDVKTLSHDSKECYHYKAGSETLCMEDSSTLDTFSEVIKKFISCAKLISKDKSVEKELSRWETFEAVFK</sequence>
<dbReference type="Proteomes" id="UP000499080">
    <property type="component" value="Unassembled WGS sequence"/>
</dbReference>
<evidence type="ECO:0000313" key="2">
    <source>
        <dbReference type="Proteomes" id="UP000499080"/>
    </source>
</evidence>
<evidence type="ECO:0000313" key="1">
    <source>
        <dbReference type="EMBL" id="GBN46920.1"/>
    </source>
</evidence>
<dbReference type="OrthoDB" id="6421737at2759"/>
<gene>
    <name evidence="1" type="ORF">AVEN_62147_1</name>
</gene>